<dbReference type="InterPro" id="IPR002110">
    <property type="entry name" value="Ankyrin_rpt"/>
</dbReference>
<keyword evidence="1" id="KW-0677">Repeat</keyword>
<evidence type="ECO:0000313" key="4">
    <source>
        <dbReference type="Proteomes" id="UP000320431"/>
    </source>
</evidence>
<keyword evidence="2" id="KW-0040">ANK repeat</keyword>
<protein>
    <submittedName>
        <fullName evidence="3">Uncharacterized protein</fullName>
    </submittedName>
</protein>
<dbReference type="AlphaFoldDB" id="A0A508B5M6"/>
<gene>
    <name evidence="3" type="ORF">FKV24_000840</name>
</gene>
<dbReference type="EMBL" id="VICD02000006">
    <property type="protein sequence ID" value="KAB8198745.1"/>
    <property type="molecule type" value="Genomic_DNA"/>
</dbReference>
<dbReference type="Gene3D" id="1.25.40.20">
    <property type="entry name" value="Ankyrin repeat-containing domain"/>
    <property type="match status" value="1"/>
</dbReference>
<dbReference type="Pfam" id="PF00023">
    <property type="entry name" value="Ank"/>
    <property type="match status" value="1"/>
</dbReference>
<sequence>MSQNKTEEQTFDVEQKLFASSSLSSCLLVHIVLGLLGITGLTALLISLLVGAATGSIVALYVCTLCRPPMGAFELRTWFWDHIPTINHWLVRHDRYKFDRDPCYPANIILSPNAAVTAHLVKSGVDPNYRGLNEDTECITALHVARTVEQARVLLDAGADLNARDKYGRTPLFRIFTLIRLDDLNALGGPSQENERRVAKANHEQDSAIAQLLLDHGADPFAKDHEGRMSMIDVVCEARRNALSSIAQQARPQGCASDLPEPRRAM</sequence>
<organism evidence="3 4">
    <name type="scientific">Marilutibacter maris</name>
    <dbReference type="NCBI Taxonomy" id="1605891"/>
    <lineage>
        <taxon>Bacteria</taxon>
        <taxon>Pseudomonadati</taxon>
        <taxon>Pseudomonadota</taxon>
        <taxon>Gammaproteobacteria</taxon>
        <taxon>Lysobacterales</taxon>
        <taxon>Lysobacteraceae</taxon>
        <taxon>Marilutibacter</taxon>
    </lineage>
</organism>
<proteinExistence type="predicted"/>
<dbReference type="RefSeq" id="WP_141480836.1">
    <property type="nucleotide sequence ID" value="NZ_VICD02000006.1"/>
</dbReference>
<dbReference type="InterPro" id="IPR036770">
    <property type="entry name" value="Ankyrin_rpt-contain_sf"/>
</dbReference>
<evidence type="ECO:0000256" key="1">
    <source>
        <dbReference type="ARBA" id="ARBA00022737"/>
    </source>
</evidence>
<dbReference type="InterPro" id="IPR051637">
    <property type="entry name" value="Ank_repeat_dom-contain_49"/>
</dbReference>
<comment type="caution">
    <text evidence="3">The sequence shown here is derived from an EMBL/GenBank/DDBJ whole genome shotgun (WGS) entry which is preliminary data.</text>
</comment>
<dbReference type="Proteomes" id="UP000320431">
    <property type="component" value="Unassembled WGS sequence"/>
</dbReference>
<accession>A0A508B5M6</accession>
<dbReference type="PANTHER" id="PTHR24180">
    <property type="entry name" value="CYCLIN-DEPENDENT KINASE INHIBITOR 2C-RELATED"/>
    <property type="match status" value="1"/>
</dbReference>
<name>A0A508B5M6_9GAMM</name>
<dbReference type="PANTHER" id="PTHR24180:SF45">
    <property type="entry name" value="POLY [ADP-RIBOSE] POLYMERASE TANKYRASE"/>
    <property type="match status" value="1"/>
</dbReference>
<reference evidence="3 4" key="1">
    <citation type="submission" date="2019-10" db="EMBL/GenBank/DDBJ databases">
        <title>Lysobacter alkalisoli sp. nov., isolated from saline-alkaline soil.</title>
        <authorList>
            <person name="Sun J.-Q."/>
        </authorList>
    </citation>
    <scope>NUCLEOTIDE SEQUENCE [LARGE SCALE GENOMIC DNA]</scope>
    <source>
        <strain evidence="3 4">KCTC 42381</strain>
    </source>
</reference>
<evidence type="ECO:0000313" key="3">
    <source>
        <dbReference type="EMBL" id="KAB8198745.1"/>
    </source>
</evidence>
<evidence type="ECO:0000256" key="2">
    <source>
        <dbReference type="ARBA" id="ARBA00023043"/>
    </source>
</evidence>
<dbReference type="SUPFAM" id="SSF48403">
    <property type="entry name" value="Ankyrin repeat"/>
    <property type="match status" value="1"/>
</dbReference>